<dbReference type="OrthoDB" id="4131999at2759"/>
<feature type="domain" description="Zn(2)-C6 fungal-type" evidence="7">
    <location>
        <begin position="9"/>
        <end position="38"/>
    </location>
</feature>
<evidence type="ECO:0000256" key="2">
    <source>
        <dbReference type="ARBA" id="ARBA00023015"/>
    </source>
</evidence>
<dbReference type="CDD" id="cd00067">
    <property type="entry name" value="GAL4"/>
    <property type="match status" value="1"/>
</dbReference>
<accession>A0A0D2C1J3</accession>
<evidence type="ECO:0000313" key="9">
    <source>
        <dbReference type="Proteomes" id="UP000054466"/>
    </source>
</evidence>
<dbReference type="GO" id="GO:0000981">
    <property type="term" value="F:DNA-binding transcription factor activity, RNA polymerase II-specific"/>
    <property type="evidence" value="ECO:0007669"/>
    <property type="project" value="InterPro"/>
</dbReference>
<dbReference type="EMBL" id="KN847045">
    <property type="protein sequence ID" value="KIW25178.1"/>
    <property type="molecule type" value="Genomic_DNA"/>
</dbReference>
<dbReference type="Pfam" id="PF11951">
    <property type="entry name" value="Fungal_trans_2"/>
    <property type="match status" value="1"/>
</dbReference>
<keyword evidence="2" id="KW-0805">Transcription regulation</keyword>
<proteinExistence type="predicted"/>
<organism evidence="8 9">
    <name type="scientific">Cladophialophora immunda</name>
    <dbReference type="NCBI Taxonomy" id="569365"/>
    <lineage>
        <taxon>Eukaryota</taxon>
        <taxon>Fungi</taxon>
        <taxon>Dikarya</taxon>
        <taxon>Ascomycota</taxon>
        <taxon>Pezizomycotina</taxon>
        <taxon>Eurotiomycetes</taxon>
        <taxon>Chaetothyriomycetidae</taxon>
        <taxon>Chaetothyriales</taxon>
        <taxon>Herpotrichiellaceae</taxon>
        <taxon>Cladophialophora</taxon>
    </lineage>
</organism>
<dbReference type="AlphaFoldDB" id="A0A0D2C1J3"/>
<evidence type="ECO:0000313" key="8">
    <source>
        <dbReference type="EMBL" id="KIW25178.1"/>
    </source>
</evidence>
<feature type="compositionally biased region" description="Acidic residues" evidence="6">
    <location>
        <begin position="88"/>
        <end position="98"/>
    </location>
</feature>
<feature type="region of interest" description="Disordered" evidence="6">
    <location>
        <begin position="83"/>
        <end position="107"/>
    </location>
</feature>
<name>A0A0D2C1J3_9EURO</name>
<dbReference type="RefSeq" id="XP_016245394.1">
    <property type="nucleotide sequence ID" value="XM_016398203.1"/>
</dbReference>
<reference evidence="8 9" key="1">
    <citation type="submission" date="2015-01" db="EMBL/GenBank/DDBJ databases">
        <title>The Genome Sequence of Cladophialophora immunda CBS83496.</title>
        <authorList>
            <consortium name="The Broad Institute Genomics Platform"/>
            <person name="Cuomo C."/>
            <person name="de Hoog S."/>
            <person name="Gorbushina A."/>
            <person name="Stielow B."/>
            <person name="Teixiera M."/>
            <person name="Abouelleil A."/>
            <person name="Chapman S.B."/>
            <person name="Priest M."/>
            <person name="Young S.K."/>
            <person name="Wortman J."/>
            <person name="Nusbaum C."/>
            <person name="Birren B."/>
        </authorList>
    </citation>
    <scope>NUCLEOTIDE SEQUENCE [LARGE SCALE GENOMIC DNA]</scope>
    <source>
        <strain evidence="8 9">CBS 83496</strain>
    </source>
</reference>
<dbReference type="Gene3D" id="4.10.240.10">
    <property type="entry name" value="Zn(2)-C6 fungal-type DNA-binding domain"/>
    <property type="match status" value="1"/>
</dbReference>
<evidence type="ECO:0000256" key="3">
    <source>
        <dbReference type="ARBA" id="ARBA00023125"/>
    </source>
</evidence>
<dbReference type="InterPro" id="IPR036864">
    <property type="entry name" value="Zn2-C6_fun-type_DNA-bd_sf"/>
</dbReference>
<evidence type="ECO:0000256" key="4">
    <source>
        <dbReference type="ARBA" id="ARBA00023163"/>
    </source>
</evidence>
<dbReference type="PROSITE" id="PS50048">
    <property type="entry name" value="ZN2_CY6_FUNGAL_2"/>
    <property type="match status" value="1"/>
</dbReference>
<dbReference type="PROSITE" id="PS00463">
    <property type="entry name" value="ZN2_CY6_FUNGAL_1"/>
    <property type="match status" value="1"/>
</dbReference>
<dbReference type="GO" id="GO:0005634">
    <property type="term" value="C:nucleus"/>
    <property type="evidence" value="ECO:0007669"/>
    <property type="project" value="UniProtKB-SubCell"/>
</dbReference>
<evidence type="ECO:0000256" key="6">
    <source>
        <dbReference type="SAM" id="MobiDB-lite"/>
    </source>
</evidence>
<dbReference type="HOGENOM" id="CLU_008719_2_0_1"/>
<keyword evidence="3" id="KW-0238">DNA-binding</keyword>
<dbReference type="GeneID" id="27350031"/>
<dbReference type="Proteomes" id="UP000054466">
    <property type="component" value="Unassembled WGS sequence"/>
</dbReference>
<dbReference type="SMART" id="SM00066">
    <property type="entry name" value="GAL4"/>
    <property type="match status" value="1"/>
</dbReference>
<sequence length="463" mass="52333">MPKTRSRRGCDTCRKRHIKCDEHLPICWRCEESHRRCTGRPLISQWEDGRVFEDKEANGNGRNWLQIPERLTFVTENIDAAVPASEAAQDESDDESSPTDDQVPDVHNEWDAPLANRSVSAFPQPPIPECSQKPADLGTSDALVDETSMPTFGITRPEEFFPPDETISGTSLALFNEHGSLSPTTPSTSIRRRVLNDRVEAMLLQHFAKELACWFDVTDPYGYFQVVVPERAFESEVLLNAIFAIAALHLNRSPRKESVEGSSLPVDTVLAEVYHTRCVGMLISLITDENLATTEDVLAAAVILRKFEEMNGYVTQQDSGNHLLGVSALFNSRTCAVTGGLAEAAFWQFVRQDAYMSLFIQQPPRIDFSKQHFHFSLSEAPDNVWANRIIFSTVMILTYCFTEQTESPAHWEDLNSQVTAWDARKPISFTPIFYEEASMHSGKFWPEIRFCTSCRNTILTKQR</sequence>
<dbReference type="InterPro" id="IPR001138">
    <property type="entry name" value="Zn2Cys6_DnaBD"/>
</dbReference>
<dbReference type="VEuPathDB" id="FungiDB:PV07_10837"/>
<evidence type="ECO:0000256" key="5">
    <source>
        <dbReference type="ARBA" id="ARBA00023242"/>
    </source>
</evidence>
<dbReference type="GO" id="GO:0045944">
    <property type="term" value="P:positive regulation of transcription by RNA polymerase II"/>
    <property type="evidence" value="ECO:0007669"/>
    <property type="project" value="TreeGrafter"/>
</dbReference>
<dbReference type="SUPFAM" id="SSF57701">
    <property type="entry name" value="Zn2/Cys6 DNA-binding domain"/>
    <property type="match status" value="1"/>
</dbReference>
<keyword evidence="9" id="KW-1185">Reference proteome</keyword>
<dbReference type="GO" id="GO:0008270">
    <property type="term" value="F:zinc ion binding"/>
    <property type="evidence" value="ECO:0007669"/>
    <property type="project" value="InterPro"/>
</dbReference>
<keyword evidence="5" id="KW-0539">Nucleus</keyword>
<dbReference type="PANTHER" id="PTHR37534">
    <property type="entry name" value="TRANSCRIPTIONAL ACTIVATOR PROTEIN UGA3"/>
    <property type="match status" value="1"/>
</dbReference>
<keyword evidence="4" id="KW-0804">Transcription</keyword>
<evidence type="ECO:0000259" key="7">
    <source>
        <dbReference type="PROSITE" id="PS50048"/>
    </source>
</evidence>
<dbReference type="GO" id="GO:0000976">
    <property type="term" value="F:transcription cis-regulatory region binding"/>
    <property type="evidence" value="ECO:0007669"/>
    <property type="project" value="TreeGrafter"/>
</dbReference>
<evidence type="ECO:0000256" key="1">
    <source>
        <dbReference type="ARBA" id="ARBA00004123"/>
    </source>
</evidence>
<dbReference type="PANTHER" id="PTHR37534:SF2">
    <property type="entry name" value="N-ACETYLTRANSFERASE DOMAIN-CONTAINING PROTEIN"/>
    <property type="match status" value="1"/>
</dbReference>
<dbReference type="Pfam" id="PF00172">
    <property type="entry name" value="Zn_clus"/>
    <property type="match status" value="1"/>
</dbReference>
<protein>
    <recommendedName>
        <fullName evidence="7">Zn(2)-C6 fungal-type domain-containing protein</fullName>
    </recommendedName>
</protein>
<dbReference type="InterPro" id="IPR021858">
    <property type="entry name" value="Fun_TF"/>
</dbReference>
<comment type="subcellular location">
    <subcellularLocation>
        <location evidence="1">Nucleus</location>
    </subcellularLocation>
</comment>
<gene>
    <name evidence="8" type="ORF">PV07_10837</name>
</gene>